<gene>
    <name evidence="2" type="ORF">MS3_02828</name>
</gene>
<reference evidence="2" key="1">
    <citation type="journal article" date="2012" name="Nat. Genet.">
        <title>Whole-genome sequence of Schistosoma haematobium.</title>
        <authorList>
            <person name="Young N.D."/>
            <person name="Jex A.R."/>
            <person name="Li B."/>
            <person name="Liu S."/>
            <person name="Yang L."/>
            <person name="Xiong Z."/>
            <person name="Li Y."/>
            <person name="Cantacessi C."/>
            <person name="Hall R.S."/>
            <person name="Xu X."/>
            <person name="Chen F."/>
            <person name="Wu X."/>
            <person name="Zerlotini A."/>
            <person name="Oliveira G."/>
            <person name="Hofmann A."/>
            <person name="Zhang G."/>
            <person name="Fang X."/>
            <person name="Kang Y."/>
            <person name="Campbell B.E."/>
            <person name="Loukas A."/>
            <person name="Ranganathan S."/>
            <person name="Rollinson D."/>
            <person name="Rinaldi G."/>
            <person name="Brindley P.J."/>
            <person name="Yang H."/>
            <person name="Wang J."/>
            <person name="Wang J."/>
            <person name="Gasser R.B."/>
        </authorList>
    </citation>
    <scope>NUCLEOTIDE SEQUENCE [LARGE SCALE GENOMIC DNA]</scope>
</reference>
<feature type="compositionally biased region" description="Polar residues" evidence="1">
    <location>
        <begin position="403"/>
        <end position="438"/>
    </location>
</feature>
<evidence type="ECO:0000256" key="1">
    <source>
        <dbReference type="SAM" id="MobiDB-lite"/>
    </source>
</evidence>
<feature type="compositionally biased region" description="Low complexity" evidence="1">
    <location>
        <begin position="524"/>
        <end position="536"/>
    </location>
</feature>
<feature type="compositionally biased region" description="Polar residues" evidence="1">
    <location>
        <begin position="320"/>
        <end position="336"/>
    </location>
</feature>
<feature type="compositionally biased region" description="Basic residues" evidence="1">
    <location>
        <begin position="540"/>
        <end position="552"/>
    </location>
</feature>
<proteinExistence type="predicted"/>
<feature type="region of interest" description="Disordered" evidence="1">
    <location>
        <begin position="524"/>
        <end position="552"/>
    </location>
</feature>
<evidence type="ECO:0000313" key="2">
    <source>
        <dbReference type="EMBL" id="KGB34605.1"/>
    </source>
</evidence>
<dbReference type="EMBL" id="KL250621">
    <property type="protein sequence ID" value="KGB34605.1"/>
    <property type="molecule type" value="Genomic_DNA"/>
</dbReference>
<feature type="compositionally biased region" description="Basic and acidic residues" evidence="1">
    <location>
        <begin position="356"/>
        <end position="366"/>
    </location>
</feature>
<feature type="compositionally biased region" description="Basic residues" evidence="1">
    <location>
        <begin position="445"/>
        <end position="470"/>
    </location>
</feature>
<organism evidence="2">
    <name type="scientific">Schistosoma haematobium</name>
    <name type="common">Blood fluke</name>
    <dbReference type="NCBI Taxonomy" id="6185"/>
    <lineage>
        <taxon>Eukaryota</taxon>
        <taxon>Metazoa</taxon>
        <taxon>Spiralia</taxon>
        <taxon>Lophotrochozoa</taxon>
        <taxon>Platyhelminthes</taxon>
        <taxon>Trematoda</taxon>
        <taxon>Digenea</taxon>
        <taxon>Strigeidida</taxon>
        <taxon>Schistosomatoidea</taxon>
        <taxon>Schistosomatidae</taxon>
        <taxon>Schistosoma</taxon>
    </lineage>
</organism>
<dbReference type="STRING" id="6185.A0A094ZJ60"/>
<protein>
    <submittedName>
        <fullName evidence="2">Uncharacterized protein</fullName>
    </submittedName>
</protein>
<accession>A0A094ZJ60</accession>
<feature type="region of interest" description="Disordered" evidence="1">
    <location>
        <begin position="306"/>
        <end position="481"/>
    </location>
</feature>
<name>A0A094ZJ60_SCHHA</name>
<dbReference type="AlphaFoldDB" id="A0A094ZJ60"/>
<sequence length="552" mass="62451">MKDPYRFIGEMVSSPRCMSFQGHLRVHGNNECREQMLNNAIQRSKDIVISRISEYPRSLRCNISRARIAKGSDTWMKQPLFLTKNKATQTEDPTNTSLISGYTGLSSKCVSISQMAASIFSSNRENSMNDSQEKNSCPFIRVVTHKNGILVHLGQLVSLSEDQKSFIMRNVISFDPLRVHERTISTLEPAEILALTESKLQSQHGKRGNLLSDYLQNQMMFNASDKSSCENSKQVNISEQKHEGVHGPLLITPSDVLIRLSEVRELSIVPVIRFDHPKQMRQVSLKYGSERITQVMQCGTSQDVVNTSKLSESTNKRSDSSLQCNESTDITNSSKSLDPCDDTDQLNEVMTNGFSKRKEIDQEFGKKTSLRKGKNKVKEEVEKLEKGKGKSKSSMKHLEFSENRSTTQISCNNSTDCNNKQSVQQNLQKQVPVEQNKNNDAKPLSVHKTRRRNTSAESRRRRERRLLNKRRYSEGSGKMQAKSVNISSSSFLKCPTSTPHLINGRSEASSRWYDNGIVSITIQQSSTNSTMNHSNSLLKPRQKTPVKNRHLK</sequence>
<feature type="compositionally biased region" description="Basic and acidic residues" evidence="1">
    <location>
        <begin position="376"/>
        <end position="388"/>
    </location>
</feature>